<evidence type="ECO:0000256" key="5">
    <source>
        <dbReference type="ARBA" id="ARBA00032300"/>
    </source>
</evidence>
<dbReference type="PANTHER" id="PTHR10091">
    <property type="entry name" value="ALDOSE-1-EPIMERASE"/>
    <property type="match status" value="1"/>
</dbReference>
<organism evidence="7 8">
    <name type="scientific">Enterococcus aquimarinus</name>
    <dbReference type="NCBI Taxonomy" id="328396"/>
    <lineage>
        <taxon>Bacteria</taxon>
        <taxon>Bacillati</taxon>
        <taxon>Bacillota</taxon>
        <taxon>Bacilli</taxon>
        <taxon>Lactobacillales</taxon>
        <taxon>Enterococcaceae</taxon>
        <taxon>Enterococcus</taxon>
    </lineage>
</organism>
<dbReference type="Proteomes" id="UP000813384">
    <property type="component" value="Unassembled WGS sequence"/>
</dbReference>
<evidence type="ECO:0000313" key="8">
    <source>
        <dbReference type="Proteomes" id="UP000813384"/>
    </source>
</evidence>
<evidence type="ECO:0000256" key="1">
    <source>
        <dbReference type="ARBA" id="ARBA00006206"/>
    </source>
</evidence>
<dbReference type="EMBL" id="JAJJVO010000057">
    <property type="protein sequence ID" value="MCC9273377.1"/>
    <property type="molecule type" value="Genomic_DNA"/>
</dbReference>
<accession>A0A9E4DRM5</accession>
<dbReference type="PANTHER" id="PTHR10091:SF0">
    <property type="entry name" value="GALACTOSE MUTAROTASE"/>
    <property type="match status" value="1"/>
</dbReference>
<keyword evidence="4" id="KW-0119">Carbohydrate metabolism</keyword>
<dbReference type="InterPro" id="IPR008183">
    <property type="entry name" value="Aldose_1/G6P_1-epimerase"/>
</dbReference>
<evidence type="ECO:0000256" key="2">
    <source>
        <dbReference type="ARBA" id="ARBA00014165"/>
    </source>
</evidence>
<dbReference type="InterPro" id="IPR011013">
    <property type="entry name" value="Gal_mutarotase_sf_dom"/>
</dbReference>
<comment type="caution">
    <text evidence="7">The sequence shown here is derived from an EMBL/GenBank/DDBJ whole genome shotgun (WGS) entry which is preliminary data.</text>
</comment>
<name>A0A9E4DRM5_9ENTE</name>
<dbReference type="AlphaFoldDB" id="A0A9E4DRM5"/>
<dbReference type="PROSITE" id="PS00545">
    <property type="entry name" value="ALDOSE_1_EPIMERASE"/>
    <property type="match status" value="1"/>
</dbReference>
<dbReference type="CDD" id="cd09019">
    <property type="entry name" value="galactose_mutarotase_like"/>
    <property type="match status" value="1"/>
</dbReference>
<sequence length="334" mass="37250">MSPIVSVHHDPQTKIDFITLSNGCLSATFLNFGARFYAFFAPDKYGKSENICLSLATPQDILNDPAQFGAFIGPVAGRIKEAQWQDVHLEKNHGSHHIHGGSQGWSNQFWEYAFTTTDEHAEVTFSLNDEHSGYPGPIAVKTTYTLTTKAVIMKTTCTTKKKTIVNPTNHVYFNLSGNTKEDITKHQLQIQAAERLELDGEQLPTGKMLPVKGTGYDFQEPTFLDEALTTLENGLDDAYCLKQIQPAIVLTHPTSGRQLRIHTNRQAVVVFSTTGFDLPLPLSEQQTMRSQLGIALETQELPDVINHPHFGAIELLPGEQKVFQTTYEIELQHD</sequence>
<evidence type="ECO:0000256" key="4">
    <source>
        <dbReference type="ARBA" id="ARBA00023277"/>
    </source>
</evidence>
<dbReference type="GO" id="GO:0006006">
    <property type="term" value="P:glucose metabolic process"/>
    <property type="evidence" value="ECO:0007669"/>
    <property type="project" value="TreeGrafter"/>
</dbReference>
<gene>
    <name evidence="7" type="ORF">K8V42_03695</name>
</gene>
<dbReference type="GO" id="GO:0005737">
    <property type="term" value="C:cytoplasm"/>
    <property type="evidence" value="ECO:0007669"/>
    <property type="project" value="TreeGrafter"/>
</dbReference>
<dbReference type="GO" id="GO:0033499">
    <property type="term" value="P:galactose catabolic process via UDP-galactose, Leloir pathway"/>
    <property type="evidence" value="ECO:0007669"/>
    <property type="project" value="TreeGrafter"/>
</dbReference>
<reference evidence="7" key="1">
    <citation type="journal article" date="2021" name="PeerJ">
        <title>Extensive microbial diversity within the chicken gut microbiome revealed by metagenomics and culture.</title>
        <authorList>
            <person name="Gilroy R."/>
            <person name="Ravi A."/>
            <person name="Getino M."/>
            <person name="Pursley I."/>
            <person name="Horton D.L."/>
            <person name="Alikhan N.F."/>
            <person name="Baker D."/>
            <person name="Gharbi K."/>
            <person name="Hall N."/>
            <person name="Watson M."/>
            <person name="Adriaenssens E.M."/>
            <person name="Foster-Nyarko E."/>
            <person name="Jarju S."/>
            <person name="Secka A."/>
            <person name="Antonio M."/>
            <person name="Oren A."/>
            <person name="Chaudhuri R.R."/>
            <person name="La Ragione R."/>
            <person name="Hildebrand F."/>
            <person name="Pallen M.J."/>
        </authorList>
    </citation>
    <scope>NUCLEOTIDE SEQUENCE</scope>
    <source>
        <strain evidence="7">150</strain>
    </source>
</reference>
<evidence type="ECO:0000313" key="7">
    <source>
        <dbReference type="EMBL" id="MCC9273377.1"/>
    </source>
</evidence>
<keyword evidence="3" id="KW-0413">Isomerase</keyword>
<evidence type="ECO:0000256" key="3">
    <source>
        <dbReference type="ARBA" id="ARBA00023235"/>
    </source>
</evidence>
<protein>
    <recommendedName>
        <fullName evidence="2">Aldose 1-epimerase</fullName>
    </recommendedName>
    <alternativeName>
        <fullName evidence="6">Galactose mutarotase</fullName>
    </alternativeName>
    <alternativeName>
        <fullName evidence="5">Type-1 mutarotase</fullName>
    </alternativeName>
</protein>
<proteinExistence type="inferred from homology"/>
<reference evidence="7" key="2">
    <citation type="submission" date="2021-11" db="EMBL/GenBank/DDBJ databases">
        <authorList>
            <person name="Gilroy R."/>
        </authorList>
    </citation>
    <scope>NUCLEOTIDE SEQUENCE</scope>
    <source>
        <strain evidence="7">150</strain>
    </source>
</reference>
<evidence type="ECO:0000256" key="6">
    <source>
        <dbReference type="ARBA" id="ARBA00033373"/>
    </source>
</evidence>
<dbReference type="Pfam" id="PF01263">
    <property type="entry name" value="Aldose_epim"/>
    <property type="match status" value="1"/>
</dbReference>
<dbReference type="InterPro" id="IPR014718">
    <property type="entry name" value="GH-type_carb-bd"/>
</dbReference>
<dbReference type="Gene3D" id="2.70.98.10">
    <property type="match status" value="1"/>
</dbReference>
<comment type="similarity">
    <text evidence="1">Belongs to the aldose epimerase family.</text>
</comment>
<dbReference type="InterPro" id="IPR047215">
    <property type="entry name" value="Galactose_mutarotase-like"/>
</dbReference>
<dbReference type="GO" id="GO:0004034">
    <property type="term" value="F:aldose 1-epimerase activity"/>
    <property type="evidence" value="ECO:0007669"/>
    <property type="project" value="TreeGrafter"/>
</dbReference>
<dbReference type="InterPro" id="IPR018052">
    <property type="entry name" value="Ald1_epimerase_CS"/>
</dbReference>
<dbReference type="GO" id="GO:0030246">
    <property type="term" value="F:carbohydrate binding"/>
    <property type="evidence" value="ECO:0007669"/>
    <property type="project" value="InterPro"/>
</dbReference>
<dbReference type="SUPFAM" id="SSF74650">
    <property type="entry name" value="Galactose mutarotase-like"/>
    <property type="match status" value="1"/>
</dbReference>